<evidence type="ECO:0000313" key="1">
    <source>
        <dbReference type="EMBL" id="MBC5666005.1"/>
    </source>
</evidence>
<dbReference type="EMBL" id="JACOOY010000017">
    <property type="protein sequence ID" value="MBC5666005.1"/>
    <property type="molecule type" value="Genomic_DNA"/>
</dbReference>
<dbReference type="RefSeq" id="WP_118661293.1">
    <property type="nucleotide sequence ID" value="NZ_JACOOY010000017.1"/>
</dbReference>
<organism evidence="1 2">
    <name type="scientific">Dorea hominis</name>
    <dbReference type="NCBI Taxonomy" id="2763040"/>
    <lineage>
        <taxon>Bacteria</taxon>
        <taxon>Bacillati</taxon>
        <taxon>Bacillota</taxon>
        <taxon>Clostridia</taxon>
        <taxon>Lachnospirales</taxon>
        <taxon>Lachnospiraceae</taxon>
        <taxon>Dorea</taxon>
    </lineage>
</organism>
<sequence>MNFKKFIFTLFTYLIGAVFLLQTYTTPVFAESSLQDHYQKLSSTSRAERVEWRYRTYKGKKQKRLWSITYEKWLTDWLPA</sequence>
<gene>
    <name evidence="1" type="ORF">H8S07_12190</name>
</gene>
<keyword evidence="2" id="KW-1185">Reference proteome</keyword>
<dbReference type="Proteomes" id="UP000647235">
    <property type="component" value="Unassembled WGS sequence"/>
</dbReference>
<reference evidence="1 2" key="1">
    <citation type="submission" date="2020-08" db="EMBL/GenBank/DDBJ databases">
        <title>Genome public.</title>
        <authorList>
            <person name="Liu C."/>
            <person name="Sun Q."/>
        </authorList>
    </citation>
    <scope>NUCLEOTIDE SEQUENCE [LARGE SCALE GENOMIC DNA]</scope>
    <source>
        <strain evidence="1 2">NSJ-36</strain>
    </source>
</reference>
<comment type="caution">
    <text evidence="1">The sequence shown here is derived from an EMBL/GenBank/DDBJ whole genome shotgun (WGS) entry which is preliminary data.</text>
</comment>
<protein>
    <submittedName>
        <fullName evidence="1">Uncharacterized protein</fullName>
    </submittedName>
</protein>
<name>A0ABR7EXC0_9FIRM</name>
<evidence type="ECO:0000313" key="2">
    <source>
        <dbReference type="Proteomes" id="UP000647235"/>
    </source>
</evidence>
<accession>A0ABR7EXC0</accession>
<proteinExistence type="predicted"/>